<reference evidence="4" key="1">
    <citation type="journal article" date="2020" name="Stud. Mycol.">
        <title>101 Dothideomycetes genomes: a test case for predicting lifestyles and emergence of pathogens.</title>
        <authorList>
            <person name="Haridas S."/>
            <person name="Albert R."/>
            <person name="Binder M."/>
            <person name="Bloem J."/>
            <person name="Labutti K."/>
            <person name="Salamov A."/>
            <person name="Andreopoulos B."/>
            <person name="Baker S."/>
            <person name="Barry K."/>
            <person name="Bills G."/>
            <person name="Bluhm B."/>
            <person name="Cannon C."/>
            <person name="Castanera R."/>
            <person name="Culley D."/>
            <person name="Daum C."/>
            <person name="Ezra D."/>
            <person name="Gonzalez J."/>
            <person name="Henrissat B."/>
            <person name="Kuo A."/>
            <person name="Liang C."/>
            <person name="Lipzen A."/>
            <person name="Lutzoni F."/>
            <person name="Magnuson J."/>
            <person name="Mondo S."/>
            <person name="Nolan M."/>
            <person name="Ohm R."/>
            <person name="Pangilinan J."/>
            <person name="Park H.-J."/>
            <person name="Ramirez L."/>
            <person name="Alfaro M."/>
            <person name="Sun H."/>
            <person name="Tritt A."/>
            <person name="Yoshinaga Y."/>
            <person name="Zwiers L.-H."/>
            <person name="Turgeon B."/>
            <person name="Goodwin S."/>
            <person name="Spatafora J."/>
            <person name="Crous P."/>
            <person name="Grigoriev I."/>
        </authorList>
    </citation>
    <scope>NUCLEOTIDE SEQUENCE</scope>
    <source>
        <strain evidence="4">CBS 107.79</strain>
    </source>
</reference>
<dbReference type="SUPFAM" id="SSF54695">
    <property type="entry name" value="POZ domain"/>
    <property type="match status" value="1"/>
</dbReference>
<sequence length="214" mass="24338">KSDVFWVHEQLLCRRSKFFETALNGRWSESDDKIVKLPEDDASILRLCLTLLYTGKTQLLTEITVGVATAAICALCLVYIQAEKLQDVRSRNQLIDEIHQITTDRGKFGDIELALPHFVAFFYKDLPESCPLRTLLVRLWICAGIDIKVIDAGFIPLIPQDFLVNLASAWSHSRANSRESTWVARDYYCPDTEPEKPKSEGTHGSEQRGRPRKS</sequence>
<feature type="compositionally biased region" description="Basic and acidic residues" evidence="1">
    <location>
        <begin position="193"/>
        <end position="214"/>
    </location>
</feature>
<dbReference type="InterPro" id="IPR000210">
    <property type="entry name" value="BTB/POZ_dom"/>
</dbReference>
<evidence type="ECO:0000256" key="2">
    <source>
        <dbReference type="SAM" id="Phobius"/>
    </source>
</evidence>
<dbReference type="EMBL" id="ML976701">
    <property type="protein sequence ID" value="KAF1970435.1"/>
    <property type="molecule type" value="Genomic_DNA"/>
</dbReference>
<dbReference type="PANTHER" id="PTHR47843">
    <property type="entry name" value="BTB DOMAIN-CONTAINING PROTEIN-RELATED"/>
    <property type="match status" value="1"/>
</dbReference>
<dbReference type="OrthoDB" id="1022638at2759"/>
<gene>
    <name evidence="4" type="ORF">BU23DRAFT_473976</name>
</gene>
<evidence type="ECO:0000259" key="3">
    <source>
        <dbReference type="PROSITE" id="PS50097"/>
    </source>
</evidence>
<protein>
    <recommendedName>
        <fullName evidence="3">BTB domain-containing protein</fullName>
    </recommendedName>
</protein>
<keyword evidence="5" id="KW-1185">Reference proteome</keyword>
<organism evidence="4 5">
    <name type="scientific">Bimuria novae-zelandiae CBS 107.79</name>
    <dbReference type="NCBI Taxonomy" id="1447943"/>
    <lineage>
        <taxon>Eukaryota</taxon>
        <taxon>Fungi</taxon>
        <taxon>Dikarya</taxon>
        <taxon>Ascomycota</taxon>
        <taxon>Pezizomycotina</taxon>
        <taxon>Dothideomycetes</taxon>
        <taxon>Pleosporomycetidae</taxon>
        <taxon>Pleosporales</taxon>
        <taxon>Massarineae</taxon>
        <taxon>Didymosphaeriaceae</taxon>
        <taxon>Bimuria</taxon>
    </lineage>
</organism>
<feature type="non-terminal residue" evidence="4">
    <location>
        <position position="1"/>
    </location>
</feature>
<evidence type="ECO:0000313" key="4">
    <source>
        <dbReference type="EMBL" id="KAF1970435.1"/>
    </source>
</evidence>
<dbReference type="Pfam" id="PF00651">
    <property type="entry name" value="BTB"/>
    <property type="match status" value="1"/>
</dbReference>
<feature type="domain" description="BTB" evidence="3">
    <location>
        <begin position="1"/>
        <end position="61"/>
    </location>
</feature>
<feature type="transmembrane region" description="Helical" evidence="2">
    <location>
        <begin position="59"/>
        <end position="80"/>
    </location>
</feature>
<feature type="region of interest" description="Disordered" evidence="1">
    <location>
        <begin position="191"/>
        <end position="214"/>
    </location>
</feature>
<keyword evidence="2" id="KW-0812">Transmembrane</keyword>
<keyword evidence="2" id="KW-1133">Transmembrane helix</keyword>
<dbReference type="AlphaFoldDB" id="A0A6A5V029"/>
<dbReference type="PANTHER" id="PTHR47843:SF2">
    <property type="entry name" value="BTB DOMAIN-CONTAINING PROTEIN"/>
    <property type="match status" value="1"/>
</dbReference>
<evidence type="ECO:0000256" key="1">
    <source>
        <dbReference type="SAM" id="MobiDB-lite"/>
    </source>
</evidence>
<dbReference type="CDD" id="cd18186">
    <property type="entry name" value="BTB_POZ_ZBTB_KLHL-like"/>
    <property type="match status" value="1"/>
</dbReference>
<keyword evidence="2" id="KW-0472">Membrane</keyword>
<dbReference type="Proteomes" id="UP000800036">
    <property type="component" value="Unassembled WGS sequence"/>
</dbReference>
<name>A0A6A5V029_9PLEO</name>
<accession>A0A6A5V029</accession>
<dbReference type="PROSITE" id="PS50097">
    <property type="entry name" value="BTB"/>
    <property type="match status" value="1"/>
</dbReference>
<proteinExistence type="predicted"/>
<evidence type="ECO:0000313" key="5">
    <source>
        <dbReference type="Proteomes" id="UP000800036"/>
    </source>
</evidence>
<dbReference type="Gene3D" id="3.30.710.10">
    <property type="entry name" value="Potassium Channel Kv1.1, Chain A"/>
    <property type="match status" value="1"/>
</dbReference>
<dbReference type="InterPro" id="IPR011333">
    <property type="entry name" value="SKP1/BTB/POZ_sf"/>
</dbReference>